<proteinExistence type="predicted"/>
<dbReference type="EMBL" id="JAHHHD010000004">
    <property type="protein sequence ID" value="MBW4658127.1"/>
    <property type="molecule type" value="Genomic_DNA"/>
</dbReference>
<comment type="caution">
    <text evidence="1">The sequence shown here is derived from an EMBL/GenBank/DDBJ whole genome shotgun (WGS) entry which is preliminary data.</text>
</comment>
<protein>
    <submittedName>
        <fullName evidence="1">Uncharacterized protein</fullName>
    </submittedName>
</protein>
<reference evidence="1" key="2">
    <citation type="journal article" date="2022" name="Microbiol. Resour. Announc.">
        <title>Metagenome Sequencing to Explore Phylogenomics of Terrestrial Cyanobacteria.</title>
        <authorList>
            <person name="Ward R.D."/>
            <person name="Stajich J.E."/>
            <person name="Johansen J.R."/>
            <person name="Huntemann M."/>
            <person name="Clum A."/>
            <person name="Foster B."/>
            <person name="Foster B."/>
            <person name="Roux S."/>
            <person name="Palaniappan K."/>
            <person name="Varghese N."/>
            <person name="Mukherjee S."/>
            <person name="Reddy T.B.K."/>
            <person name="Daum C."/>
            <person name="Copeland A."/>
            <person name="Chen I.A."/>
            <person name="Ivanova N.N."/>
            <person name="Kyrpides N.C."/>
            <person name="Shapiro N."/>
            <person name="Eloe-Fadrosh E.A."/>
            <person name="Pietrasiak N."/>
        </authorList>
    </citation>
    <scope>NUCLEOTIDE SEQUENCE</scope>
    <source>
        <strain evidence="1">UHER 2000/2452</strain>
    </source>
</reference>
<sequence>MIVTSSDCAHLETNLVEPIVRAALEFGELTPGAEAQVRWLLICGKLGARDRSLLCLLQDAIQDGCVRRISLGEDAFLDEKTL</sequence>
<organism evidence="1 2">
    <name type="scientific">Drouetiella hepatica Uher 2000/2452</name>
    <dbReference type="NCBI Taxonomy" id="904376"/>
    <lineage>
        <taxon>Bacteria</taxon>
        <taxon>Bacillati</taxon>
        <taxon>Cyanobacteriota</taxon>
        <taxon>Cyanophyceae</taxon>
        <taxon>Oculatellales</taxon>
        <taxon>Oculatellaceae</taxon>
        <taxon>Drouetiella</taxon>
    </lineage>
</organism>
<dbReference type="Proteomes" id="UP000757435">
    <property type="component" value="Unassembled WGS sequence"/>
</dbReference>
<evidence type="ECO:0000313" key="1">
    <source>
        <dbReference type="EMBL" id="MBW4658127.1"/>
    </source>
</evidence>
<evidence type="ECO:0000313" key="2">
    <source>
        <dbReference type="Proteomes" id="UP000757435"/>
    </source>
</evidence>
<reference evidence="1" key="1">
    <citation type="submission" date="2021-05" db="EMBL/GenBank/DDBJ databases">
        <authorList>
            <person name="Pietrasiak N."/>
            <person name="Ward R."/>
            <person name="Stajich J.E."/>
            <person name="Kurbessoian T."/>
        </authorList>
    </citation>
    <scope>NUCLEOTIDE SEQUENCE</scope>
    <source>
        <strain evidence="1">UHER 2000/2452</strain>
    </source>
</reference>
<accession>A0A951Q8B5</accession>
<gene>
    <name evidence="1" type="ORF">KME15_05600</name>
</gene>
<dbReference type="AlphaFoldDB" id="A0A951Q8B5"/>
<name>A0A951Q8B5_9CYAN</name>